<dbReference type="Pfam" id="PF07719">
    <property type="entry name" value="TPR_2"/>
    <property type="match status" value="1"/>
</dbReference>
<feature type="transmembrane region" description="Helical" evidence="4">
    <location>
        <begin position="383"/>
        <end position="403"/>
    </location>
</feature>
<dbReference type="RefSeq" id="WP_111596041.1">
    <property type="nucleotide sequence ID" value="NZ_QLLL01000001.1"/>
</dbReference>
<sequence length="408" mass="46418">MAEQLNRAWFFIQHQRYQDAITTLQHFLGEYANNSDALYLLAICYMELEQTQKAASIVDAALANDAGDPRFHYMKSRVLIEERKYDQAFTFIENAVSIDPYDASYFATWSRIFLIKKKFKEAVAKAEEGLAIDPENESCLNLRSHALYYLNDKEAAFAGLHEALEHNPENVYTHTNLGWKHLENGDKAKALEHFREALRKDPTFEWARSGMAQAMKSKYWLYKLYLKYMFFMSKQTGKMQWIIIAGIFILGQVLSNVSDVLFYILATFVVGTWIVTPLSNLLLRINPYGRYLLTAQEKKTSNHIALLFGLSATTGLAYLALPTVAGLLGICIYAAIMVIPIATMNLPELPKNVRILRLFTAGLGAMALYAIGTAFFQNTIESFAFFFPMIGVFAYQSTANFLMMRENS</sequence>
<comment type="caution">
    <text evidence="5">The sequence shown here is derived from an EMBL/GenBank/DDBJ whole genome shotgun (WGS) entry which is preliminary data.</text>
</comment>
<keyword evidence="1" id="KW-0677">Repeat</keyword>
<dbReference type="InterPro" id="IPR011990">
    <property type="entry name" value="TPR-like_helical_dom_sf"/>
</dbReference>
<dbReference type="Gene3D" id="1.25.40.10">
    <property type="entry name" value="Tetratricopeptide repeat domain"/>
    <property type="match status" value="2"/>
</dbReference>
<dbReference type="InterPro" id="IPR019734">
    <property type="entry name" value="TPR_rpt"/>
</dbReference>
<accession>A0A327R5Q5</accession>
<dbReference type="AlphaFoldDB" id="A0A327R5Q5"/>
<dbReference type="Pfam" id="PF14559">
    <property type="entry name" value="TPR_19"/>
    <property type="match status" value="1"/>
</dbReference>
<dbReference type="OrthoDB" id="1489995at2"/>
<keyword evidence="4" id="KW-1133">Transmembrane helix</keyword>
<dbReference type="PANTHER" id="PTHR44943">
    <property type="entry name" value="CELLULOSE SYNTHASE OPERON PROTEIN C"/>
    <property type="match status" value="1"/>
</dbReference>
<name>A0A327R5Q5_9BACT</name>
<keyword evidence="4" id="KW-0812">Transmembrane</keyword>
<dbReference type="InterPro" id="IPR051685">
    <property type="entry name" value="Ycf3/AcsC/BcsC/TPR_MFPF"/>
</dbReference>
<feature type="repeat" description="TPR" evidence="3">
    <location>
        <begin position="171"/>
        <end position="204"/>
    </location>
</feature>
<dbReference type="SMART" id="SM00028">
    <property type="entry name" value="TPR"/>
    <property type="match status" value="5"/>
</dbReference>
<feature type="transmembrane region" description="Helical" evidence="4">
    <location>
        <begin position="304"/>
        <end position="321"/>
    </location>
</feature>
<keyword evidence="6" id="KW-1185">Reference proteome</keyword>
<evidence type="ECO:0000313" key="5">
    <source>
        <dbReference type="EMBL" id="RAJ10923.1"/>
    </source>
</evidence>
<feature type="transmembrane region" description="Helical" evidence="4">
    <location>
        <begin position="358"/>
        <end position="377"/>
    </location>
</feature>
<dbReference type="EMBL" id="QLLL01000001">
    <property type="protein sequence ID" value="RAJ10923.1"/>
    <property type="molecule type" value="Genomic_DNA"/>
</dbReference>
<dbReference type="InterPro" id="IPR013105">
    <property type="entry name" value="TPR_2"/>
</dbReference>
<dbReference type="Proteomes" id="UP000249547">
    <property type="component" value="Unassembled WGS sequence"/>
</dbReference>
<evidence type="ECO:0000313" key="6">
    <source>
        <dbReference type="Proteomes" id="UP000249547"/>
    </source>
</evidence>
<keyword evidence="4" id="KW-0472">Membrane</keyword>
<reference evidence="5 6" key="1">
    <citation type="submission" date="2018-06" db="EMBL/GenBank/DDBJ databases">
        <title>Genomic Encyclopedia of Archaeal and Bacterial Type Strains, Phase II (KMG-II): from individual species to whole genera.</title>
        <authorList>
            <person name="Goeker M."/>
        </authorList>
    </citation>
    <scope>NUCLEOTIDE SEQUENCE [LARGE SCALE GENOMIC DNA]</scope>
    <source>
        <strain evidence="5 6">DSM 23857</strain>
    </source>
</reference>
<dbReference type="PROSITE" id="PS50005">
    <property type="entry name" value="TPR"/>
    <property type="match status" value="2"/>
</dbReference>
<feature type="transmembrane region" description="Helical" evidence="4">
    <location>
        <begin position="327"/>
        <end position="346"/>
    </location>
</feature>
<evidence type="ECO:0000256" key="4">
    <source>
        <dbReference type="SAM" id="Phobius"/>
    </source>
</evidence>
<evidence type="ECO:0000256" key="1">
    <source>
        <dbReference type="ARBA" id="ARBA00022737"/>
    </source>
</evidence>
<organism evidence="5 6">
    <name type="scientific">Chitinophaga skermanii</name>
    <dbReference type="NCBI Taxonomy" id="331697"/>
    <lineage>
        <taxon>Bacteria</taxon>
        <taxon>Pseudomonadati</taxon>
        <taxon>Bacteroidota</taxon>
        <taxon>Chitinophagia</taxon>
        <taxon>Chitinophagales</taxon>
        <taxon>Chitinophagaceae</taxon>
        <taxon>Chitinophaga</taxon>
    </lineage>
</organism>
<keyword evidence="2 3" id="KW-0802">TPR repeat</keyword>
<gene>
    <name evidence="5" type="ORF">LX64_00530</name>
</gene>
<dbReference type="PANTHER" id="PTHR44943:SF8">
    <property type="entry name" value="TPR REPEAT-CONTAINING PROTEIN MJ0263"/>
    <property type="match status" value="1"/>
</dbReference>
<feature type="repeat" description="TPR" evidence="3">
    <location>
        <begin position="69"/>
        <end position="102"/>
    </location>
</feature>
<evidence type="ECO:0000256" key="3">
    <source>
        <dbReference type="PROSITE-ProRule" id="PRU00339"/>
    </source>
</evidence>
<protein>
    <submittedName>
        <fullName evidence="5">Tetratricopeptide repeat protein</fullName>
    </submittedName>
</protein>
<evidence type="ECO:0000256" key="2">
    <source>
        <dbReference type="ARBA" id="ARBA00022803"/>
    </source>
</evidence>
<feature type="transmembrane region" description="Helical" evidence="4">
    <location>
        <begin position="239"/>
        <end position="255"/>
    </location>
</feature>
<feature type="transmembrane region" description="Helical" evidence="4">
    <location>
        <begin position="261"/>
        <end position="283"/>
    </location>
</feature>
<dbReference type="SUPFAM" id="SSF48452">
    <property type="entry name" value="TPR-like"/>
    <property type="match status" value="1"/>
</dbReference>
<proteinExistence type="predicted"/>